<evidence type="ECO:0000313" key="2">
    <source>
        <dbReference type="EMBL" id="KFM94818.1"/>
    </source>
</evidence>
<feature type="region of interest" description="Disordered" evidence="1">
    <location>
        <begin position="30"/>
        <end position="54"/>
    </location>
</feature>
<feature type="compositionally biased region" description="Basic residues" evidence="1">
    <location>
        <begin position="39"/>
        <end position="54"/>
    </location>
</feature>
<sequence>METFLEFLKEILKGVLRESAAHLFKKKYLENEKSTLSNRRPKQKKKGGSRKTKR</sequence>
<dbReference type="RefSeq" id="WP_181969240.1">
    <property type="nucleotide sequence ID" value="NZ_JMQC01000012.1"/>
</dbReference>
<reference evidence="2 3" key="1">
    <citation type="submission" date="2014-04" db="EMBL/GenBank/DDBJ databases">
        <authorList>
            <person name="Bishop-Lilly K.A."/>
            <person name="Broomall S.M."/>
            <person name="Chain P.S."/>
            <person name="Chertkov O."/>
            <person name="Coyne S.R."/>
            <person name="Daligault H.E."/>
            <person name="Davenport K.W."/>
            <person name="Erkkila T."/>
            <person name="Frey K.G."/>
            <person name="Gibbons H.S."/>
            <person name="Gu W."/>
            <person name="Jaissle J."/>
            <person name="Johnson S.L."/>
            <person name="Koroleva G.I."/>
            <person name="Ladner J.T."/>
            <person name="Lo C.-C."/>
            <person name="Minogue T.D."/>
            <person name="Munk C."/>
            <person name="Palacios G.F."/>
            <person name="Redden C.L."/>
            <person name="Rosenzweig C.N."/>
            <person name="Scholz M.B."/>
            <person name="Teshima H."/>
            <person name="Xu Y."/>
        </authorList>
    </citation>
    <scope>NUCLEOTIDE SEQUENCE [LARGE SCALE GENOMIC DNA]</scope>
    <source>
        <strain evidence="2 3">BHP</strain>
    </source>
</reference>
<comment type="caution">
    <text evidence="2">The sequence shown here is derived from an EMBL/GenBank/DDBJ whole genome shotgun (WGS) entry which is preliminary data.</text>
</comment>
<dbReference type="AlphaFoldDB" id="A0A090Y7S1"/>
<name>A0A090Y7S1_9BACI</name>
<accession>A0A090Y7S1</accession>
<proteinExistence type="predicted"/>
<dbReference type="Proteomes" id="UP000029389">
    <property type="component" value="Unassembled WGS sequence"/>
</dbReference>
<dbReference type="EMBL" id="JMQC01000012">
    <property type="protein sequence ID" value="KFM94818.1"/>
    <property type="molecule type" value="Genomic_DNA"/>
</dbReference>
<organism evidence="2 3">
    <name type="scientific">Bacillus clarus</name>
    <dbReference type="NCBI Taxonomy" id="2338372"/>
    <lineage>
        <taxon>Bacteria</taxon>
        <taxon>Bacillati</taxon>
        <taxon>Bacillota</taxon>
        <taxon>Bacilli</taxon>
        <taxon>Bacillales</taxon>
        <taxon>Bacillaceae</taxon>
        <taxon>Bacillus</taxon>
        <taxon>Bacillus cereus group</taxon>
    </lineage>
</organism>
<evidence type="ECO:0000256" key="1">
    <source>
        <dbReference type="SAM" id="MobiDB-lite"/>
    </source>
</evidence>
<evidence type="ECO:0000313" key="3">
    <source>
        <dbReference type="Proteomes" id="UP000029389"/>
    </source>
</evidence>
<gene>
    <name evidence="2" type="ORF">DJ93_6048</name>
</gene>
<dbReference type="PATRIC" id="fig|1405.8.peg.6141"/>
<protein>
    <submittedName>
        <fullName evidence="2">Uncharacterized protein</fullName>
    </submittedName>
</protein>